<proteinExistence type="predicted"/>
<dbReference type="PROSITE" id="PS51819">
    <property type="entry name" value="VOC"/>
    <property type="match status" value="1"/>
</dbReference>
<dbReference type="Gene3D" id="3.10.180.10">
    <property type="entry name" value="2,3-Dihydroxybiphenyl 1,2-Dioxygenase, domain 1"/>
    <property type="match status" value="1"/>
</dbReference>
<organism evidence="2">
    <name type="scientific">freshwater metagenome</name>
    <dbReference type="NCBI Taxonomy" id="449393"/>
    <lineage>
        <taxon>unclassified sequences</taxon>
        <taxon>metagenomes</taxon>
        <taxon>ecological metagenomes</taxon>
    </lineage>
</organism>
<dbReference type="EMBL" id="CAFBNE010000132">
    <property type="protein sequence ID" value="CAB4966980.1"/>
    <property type="molecule type" value="Genomic_DNA"/>
</dbReference>
<reference evidence="2" key="1">
    <citation type="submission" date="2020-05" db="EMBL/GenBank/DDBJ databases">
        <authorList>
            <person name="Chiriac C."/>
            <person name="Salcher M."/>
            <person name="Ghai R."/>
            <person name="Kavagutti S V."/>
        </authorList>
    </citation>
    <scope>NUCLEOTIDE SEQUENCE</scope>
</reference>
<dbReference type="AlphaFoldDB" id="A0A6J7LET5"/>
<dbReference type="InterPro" id="IPR037523">
    <property type="entry name" value="VOC_core"/>
</dbReference>
<gene>
    <name evidence="2" type="ORF">UFOPK3772_02885</name>
</gene>
<protein>
    <submittedName>
        <fullName evidence="2">Unannotated protein</fullName>
    </submittedName>
</protein>
<sequence>MTEAGAALQEEFSYSSSMYHVGYLVTDIAATMADLGASLGLTWTEVVVRDAQRMWTPEHGATTVPLTFAYSQQGPQYVELLQGSSGSIWDAAGSPGLHHAGVWADVPALTNSLLAKGWTLECSQLAPDEGYGSFTYVRSPTGFLLEPVDYRSRARIERWFAGEPLQSA</sequence>
<feature type="domain" description="VOC" evidence="1">
    <location>
        <begin position="17"/>
        <end position="150"/>
    </location>
</feature>
<accession>A0A6J7LET5</accession>
<dbReference type="Pfam" id="PF13669">
    <property type="entry name" value="Glyoxalase_4"/>
    <property type="match status" value="1"/>
</dbReference>
<evidence type="ECO:0000259" key="1">
    <source>
        <dbReference type="PROSITE" id="PS51819"/>
    </source>
</evidence>
<dbReference type="SUPFAM" id="SSF54593">
    <property type="entry name" value="Glyoxalase/Bleomycin resistance protein/Dihydroxybiphenyl dioxygenase"/>
    <property type="match status" value="1"/>
</dbReference>
<name>A0A6J7LET5_9ZZZZ</name>
<dbReference type="InterPro" id="IPR029068">
    <property type="entry name" value="Glyas_Bleomycin-R_OHBP_Dase"/>
</dbReference>
<evidence type="ECO:0000313" key="2">
    <source>
        <dbReference type="EMBL" id="CAB4966980.1"/>
    </source>
</evidence>